<evidence type="ECO:0000259" key="1">
    <source>
        <dbReference type="Pfam" id="PF14420"/>
    </source>
</evidence>
<keyword evidence="3" id="KW-1185">Reference proteome</keyword>
<dbReference type="OrthoDB" id="3792344at2759"/>
<feature type="domain" description="Clr5" evidence="1">
    <location>
        <begin position="13"/>
        <end position="62"/>
    </location>
</feature>
<dbReference type="Proteomes" id="UP000799291">
    <property type="component" value="Unassembled WGS sequence"/>
</dbReference>
<sequence length="519" mass="59695">MSLDSASQARLLQKYRDDIVRLYVLDGLTLEKLKEKMEGRPEGQRLRLTTSQWKSQFRKLGIFKNNCTADATVIRAELEKQGLEAENCLVLSSGVLVDLRDMERYVDRNGGKQDTDNLDSRAGELIIIPLPFTFSRLGNFEIFKSFQRLLWYTREYFNSCFRTGIWTADERGVYGRSKELVSGLPQLSRIHNMLCDALKHFRAGDSDTWWALLRTAFLLHESVVQTHHHRQFPDLLAMALLIERHGLSDVRVTIAEALYAWAKKLLPADDLRRNMFRELAKIPLDSTGDLYLAFDACCRELWTSEPGVKCDEIKAYYSYNQASLPRAAPGKFYDLYNGKSLAEIETILKDVDRRFDVFDHASICLWHTSIRYLLQEHRYEEAERISKALASRMIPVESSLEASQDRQLNVDIALTLFLLGSAQHSQDKLAEAVGNFQRCTIVRTLVVTDGSWDPTLASALEKLKSLARRLGDFSLEETSDYRLHAMYSAIEREDLAQQIRISDEVSSREWLLDKARRIM</sequence>
<dbReference type="EMBL" id="MU005603">
    <property type="protein sequence ID" value="KAF2679429.1"/>
    <property type="molecule type" value="Genomic_DNA"/>
</dbReference>
<dbReference type="AlphaFoldDB" id="A0A6G1INH7"/>
<organism evidence="2 3">
    <name type="scientific">Lentithecium fluviatile CBS 122367</name>
    <dbReference type="NCBI Taxonomy" id="1168545"/>
    <lineage>
        <taxon>Eukaryota</taxon>
        <taxon>Fungi</taxon>
        <taxon>Dikarya</taxon>
        <taxon>Ascomycota</taxon>
        <taxon>Pezizomycotina</taxon>
        <taxon>Dothideomycetes</taxon>
        <taxon>Pleosporomycetidae</taxon>
        <taxon>Pleosporales</taxon>
        <taxon>Massarineae</taxon>
        <taxon>Lentitheciaceae</taxon>
        <taxon>Lentithecium</taxon>
    </lineage>
</organism>
<name>A0A6G1INH7_9PLEO</name>
<gene>
    <name evidence="2" type="ORF">K458DRAFT_314259</name>
</gene>
<evidence type="ECO:0000313" key="2">
    <source>
        <dbReference type="EMBL" id="KAF2679429.1"/>
    </source>
</evidence>
<protein>
    <recommendedName>
        <fullName evidence="1">Clr5 domain-containing protein</fullName>
    </recommendedName>
</protein>
<accession>A0A6G1INH7</accession>
<reference evidence="2" key="1">
    <citation type="journal article" date="2020" name="Stud. Mycol.">
        <title>101 Dothideomycetes genomes: a test case for predicting lifestyles and emergence of pathogens.</title>
        <authorList>
            <person name="Haridas S."/>
            <person name="Albert R."/>
            <person name="Binder M."/>
            <person name="Bloem J."/>
            <person name="Labutti K."/>
            <person name="Salamov A."/>
            <person name="Andreopoulos B."/>
            <person name="Baker S."/>
            <person name="Barry K."/>
            <person name="Bills G."/>
            <person name="Bluhm B."/>
            <person name="Cannon C."/>
            <person name="Castanera R."/>
            <person name="Culley D."/>
            <person name="Daum C."/>
            <person name="Ezra D."/>
            <person name="Gonzalez J."/>
            <person name="Henrissat B."/>
            <person name="Kuo A."/>
            <person name="Liang C."/>
            <person name="Lipzen A."/>
            <person name="Lutzoni F."/>
            <person name="Magnuson J."/>
            <person name="Mondo S."/>
            <person name="Nolan M."/>
            <person name="Ohm R."/>
            <person name="Pangilinan J."/>
            <person name="Park H.-J."/>
            <person name="Ramirez L."/>
            <person name="Alfaro M."/>
            <person name="Sun H."/>
            <person name="Tritt A."/>
            <person name="Yoshinaga Y."/>
            <person name="Zwiers L.-H."/>
            <person name="Turgeon B."/>
            <person name="Goodwin S."/>
            <person name="Spatafora J."/>
            <person name="Crous P."/>
            <person name="Grigoriev I."/>
        </authorList>
    </citation>
    <scope>NUCLEOTIDE SEQUENCE</scope>
    <source>
        <strain evidence="2">CBS 122367</strain>
    </source>
</reference>
<dbReference type="Pfam" id="PF14420">
    <property type="entry name" value="Clr5"/>
    <property type="match status" value="1"/>
</dbReference>
<evidence type="ECO:0000313" key="3">
    <source>
        <dbReference type="Proteomes" id="UP000799291"/>
    </source>
</evidence>
<proteinExistence type="predicted"/>
<dbReference type="InterPro" id="IPR025676">
    <property type="entry name" value="Clr5_dom"/>
</dbReference>